<evidence type="ECO:0000256" key="5">
    <source>
        <dbReference type="SAM" id="SignalP"/>
    </source>
</evidence>
<feature type="chain" id="PRO_5046114916" description="peptidylprolyl isomerase" evidence="5">
    <location>
        <begin position="23"/>
        <end position="794"/>
    </location>
</feature>
<dbReference type="Gene3D" id="1.25.10.10">
    <property type="entry name" value="Leucine-rich Repeat Variant"/>
    <property type="match status" value="1"/>
</dbReference>
<dbReference type="InterPro" id="IPR004155">
    <property type="entry name" value="PBS_lyase_HEAT"/>
</dbReference>
<feature type="region of interest" description="Disordered" evidence="4">
    <location>
        <begin position="143"/>
        <end position="164"/>
    </location>
</feature>
<comment type="caution">
    <text evidence="7">The sequence shown here is derived from an EMBL/GenBank/DDBJ whole genome shotgun (WGS) entry which is preliminary data.</text>
</comment>
<dbReference type="PANTHER" id="PTHR45625:SF4">
    <property type="entry name" value="PEPTIDYLPROLYL ISOMERASE DOMAIN AND WD REPEAT-CONTAINING PROTEIN 1"/>
    <property type="match status" value="1"/>
</dbReference>
<keyword evidence="2" id="KW-0697">Rotamase</keyword>
<dbReference type="EC" id="5.2.1.8" evidence="1"/>
<evidence type="ECO:0000313" key="8">
    <source>
        <dbReference type="Proteomes" id="UP001217485"/>
    </source>
</evidence>
<evidence type="ECO:0000256" key="2">
    <source>
        <dbReference type="ARBA" id="ARBA00023110"/>
    </source>
</evidence>
<dbReference type="PANTHER" id="PTHR45625">
    <property type="entry name" value="PEPTIDYL-PROLYL CIS-TRANS ISOMERASE-RELATED"/>
    <property type="match status" value="1"/>
</dbReference>
<dbReference type="EMBL" id="JAQNDK010000004">
    <property type="protein sequence ID" value="MDC0682324.1"/>
    <property type="molecule type" value="Genomic_DNA"/>
</dbReference>
<gene>
    <name evidence="7" type="ORF">POL72_31630</name>
</gene>
<dbReference type="Gene3D" id="2.40.100.10">
    <property type="entry name" value="Cyclophilin-like"/>
    <property type="match status" value="1"/>
</dbReference>
<evidence type="ECO:0000256" key="3">
    <source>
        <dbReference type="ARBA" id="ARBA00023235"/>
    </source>
</evidence>
<evidence type="ECO:0000256" key="1">
    <source>
        <dbReference type="ARBA" id="ARBA00013194"/>
    </source>
</evidence>
<feature type="region of interest" description="Disordered" evidence="4">
    <location>
        <begin position="521"/>
        <end position="549"/>
    </location>
</feature>
<dbReference type="SMART" id="SM00567">
    <property type="entry name" value="EZ_HEAT"/>
    <property type="match status" value="4"/>
</dbReference>
<dbReference type="Pfam" id="PF00160">
    <property type="entry name" value="Pro_isomerase"/>
    <property type="match status" value="1"/>
</dbReference>
<dbReference type="InterPro" id="IPR011989">
    <property type="entry name" value="ARM-like"/>
</dbReference>
<proteinExistence type="predicted"/>
<dbReference type="SUPFAM" id="SSF50891">
    <property type="entry name" value="Cyclophilin-like"/>
    <property type="match status" value="1"/>
</dbReference>
<keyword evidence="3 7" id="KW-0413">Isomerase</keyword>
<dbReference type="Pfam" id="PF13646">
    <property type="entry name" value="HEAT_2"/>
    <property type="match status" value="1"/>
</dbReference>
<keyword evidence="8" id="KW-1185">Reference proteome</keyword>
<dbReference type="InterPro" id="IPR002130">
    <property type="entry name" value="Cyclophilin-type_PPIase_dom"/>
</dbReference>
<protein>
    <recommendedName>
        <fullName evidence="1">peptidylprolyl isomerase</fullName>
        <ecNumber evidence="1">5.2.1.8</ecNumber>
    </recommendedName>
</protein>
<evidence type="ECO:0000313" key="7">
    <source>
        <dbReference type="EMBL" id="MDC0682324.1"/>
    </source>
</evidence>
<reference evidence="7 8" key="1">
    <citation type="submission" date="2023-01" db="EMBL/GenBank/DDBJ databases">
        <title>Minimal conservation of predation-associated metabolite biosynthetic gene clusters underscores biosynthetic potential of Myxococcota including descriptions for ten novel species: Archangium lansinium sp. nov., Myxococcus landrumus sp. nov., Nannocystis bai.</title>
        <authorList>
            <person name="Ahearne A."/>
            <person name="Stevens C."/>
            <person name="Dowd S."/>
        </authorList>
    </citation>
    <scope>NUCLEOTIDE SEQUENCE [LARGE SCALE GENOMIC DNA]</scope>
    <source>
        <strain evidence="7 8">WIWO2</strain>
    </source>
</reference>
<evidence type="ECO:0000259" key="6">
    <source>
        <dbReference type="PROSITE" id="PS50072"/>
    </source>
</evidence>
<dbReference type="Proteomes" id="UP001217485">
    <property type="component" value="Unassembled WGS sequence"/>
</dbReference>
<dbReference type="CDD" id="cd00317">
    <property type="entry name" value="cyclophilin"/>
    <property type="match status" value="1"/>
</dbReference>
<sequence length="794" mass="79919">MPRRRSSPLLVLALLLSLSACTGQPAPGAAPDAGSSAAAPAASAGAAERRGALLAAEQRRAALEVSPADQQSRDVGVRRAAARALARIGGEAAWPGLARALADEDDEIVAWAAYGLGFSCKEREAETVSALVARALARDARPSPAGASSAAAPAAASSGGAPAAASSGGAPAAAPLLDAGGAIARAIGRCGAEASEPTLVAWLDGPRERAIHAAYALGDLAAIKLKLREETLVALLNLASGSAASPPVPEALYPIGRLEHVPLTVIPRIRDVATARLAEASDARLFAVRALGRAGEAAASELARVLSAKGVFTASERAEAARALKRLGPPGQRALADAVAALAPSADPIALTGLVSEDFGVLLTALDALGSAGAARKALRDLAALPPPPSAPAAILRRVAWLRCGAARLLAGGDYRDPLLLGCDVTAPAEPGSKPDAGAPVRGSIGARAVVEVIGRDAITGARLAAFRAYAASGELRAREAAIELIAAHEEIAGAPDLLAKALAAEEPGLVAAAAEVIARQPQRASEAPGQGKRKRRKRSDEKDAPAAVTSPAIEGALLSILDRPGARDDPELIGAVVDAVGALALKPAEARLEQLCRSSHPTTRARAGTALGVLRGRKIACDAGLPGDAGGAGRPAVAPPVGEVPAEASALVRAPAALIFDTDAGELTMTLDPALAPVAVTRFVDLARSGYYDGKIVHRVVPGFVTQFGAPFGDGAGGPPGRPALRCETSPVAFEPLRVGVALAGRDTGSSQLFVMHARAPHLDGQYAAVGVAAGPWAALADGDVIRSVKVRD</sequence>
<dbReference type="RefSeq" id="WP_272100145.1">
    <property type="nucleotide sequence ID" value="NZ_JAQNDK010000004.1"/>
</dbReference>
<accession>A0ABT5C7C2</accession>
<feature type="signal peptide" evidence="5">
    <location>
        <begin position="1"/>
        <end position="22"/>
    </location>
</feature>
<evidence type="ECO:0000256" key="4">
    <source>
        <dbReference type="SAM" id="MobiDB-lite"/>
    </source>
</evidence>
<dbReference type="InterPro" id="IPR029000">
    <property type="entry name" value="Cyclophilin-like_dom_sf"/>
</dbReference>
<organism evidence="7 8">
    <name type="scientific">Sorangium atrum</name>
    <dbReference type="NCBI Taxonomy" id="2995308"/>
    <lineage>
        <taxon>Bacteria</taxon>
        <taxon>Pseudomonadati</taxon>
        <taxon>Myxococcota</taxon>
        <taxon>Polyangia</taxon>
        <taxon>Polyangiales</taxon>
        <taxon>Polyangiaceae</taxon>
        <taxon>Sorangium</taxon>
    </lineage>
</organism>
<dbReference type="InterPro" id="IPR044666">
    <property type="entry name" value="Cyclophilin_A-like"/>
</dbReference>
<dbReference type="SUPFAM" id="SSF48371">
    <property type="entry name" value="ARM repeat"/>
    <property type="match status" value="1"/>
</dbReference>
<dbReference type="InterPro" id="IPR016024">
    <property type="entry name" value="ARM-type_fold"/>
</dbReference>
<dbReference type="PROSITE" id="PS50072">
    <property type="entry name" value="CSA_PPIASE_2"/>
    <property type="match status" value="1"/>
</dbReference>
<keyword evidence="5" id="KW-0732">Signal</keyword>
<feature type="domain" description="PPIase cyclophilin-type" evidence="6">
    <location>
        <begin position="660"/>
        <end position="794"/>
    </location>
</feature>
<dbReference type="GO" id="GO:0003755">
    <property type="term" value="F:peptidyl-prolyl cis-trans isomerase activity"/>
    <property type="evidence" value="ECO:0007669"/>
    <property type="project" value="UniProtKB-EC"/>
</dbReference>
<name>A0ABT5C7C2_9BACT</name>
<dbReference type="PROSITE" id="PS51257">
    <property type="entry name" value="PROKAR_LIPOPROTEIN"/>
    <property type="match status" value="1"/>
</dbReference>